<name>A0AAD1YA60_EUPCR</name>
<dbReference type="Proteomes" id="UP001295684">
    <property type="component" value="Unassembled WGS sequence"/>
</dbReference>
<proteinExistence type="predicted"/>
<dbReference type="EMBL" id="CAMPGE010028325">
    <property type="protein sequence ID" value="CAI2385862.1"/>
    <property type="molecule type" value="Genomic_DNA"/>
</dbReference>
<sequence length="64" mass="6911">MKADCPISPWCCKPSCGTIPGRFGTFGGKAKPIQLTGSIVIAITKDVNTNKVKIKVLMFIFLLL</sequence>
<accession>A0AAD1YA60</accession>
<comment type="caution">
    <text evidence="1">The sequence shown here is derived from an EMBL/GenBank/DDBJ whole genome shotgun (WGS) entry which is preliminary data.</text>
</comment>
<dbReference type="AlphaFoldDB" id="A0AAD1YA60"/>
<keyword evidence="2" id="KW-1185">Reference proteome</keyword>
<gene>
    <name evidence="1" type="ORF">ECRASSUSDP1_LOCUS27452</name>
</gene>
<evidence type="ECO:0000313" key="2">
    <source>
        <dbReference type="Proteomes" id="UP001295684"/>
    </source>
</evidence>
<evidence type="ECO:0000313" key="1">
    <source>
        <dbReference type="EMBL" id="CAI2385862.1"/>
    </source>
</evidence>
<reference evidence="1" key="1">
    <citation type="submission" date="2023-07" db="EMBL/GenBank/DDBJ databases">
        <authorList>
            <consortium name="AG Swart"/>
            <person name="Singh M."/>
            <person name="Singh A."/>
            <person name="Seah K."/>
            <person name="Emmerich C."/>
        </authorList>
    </citation>
    <scope>NUCLEOTIDE SEQUENCE</scope>
    <source>
        <strain evidence="1">DP1</strain>
    </source>
</reference>
<organism evidence="1 2">
    <name type="scientific">Euplotes crassus</name>
    <dbReference type="NCBI Taxonomy" id="5936"/>
    <lineage>
        <taxon>Eukaryota</taxon>
        <taxon>Sar</taxon>
        <taxon>Alveolata</taxon>
        <taxon>Ciliophora</taxon>
        <taxon>Intramacronucleata</taxon>
        <taxon>Spirotrichea</taxon>
        <taxon>Hypotrichia</taxon>
        <taxon>Euplotida</taxon>
        <taxon>Euplotidae</taxon>
        <taxon>Moneuplotes</taxon>
    </lineage>
</organism>
<protein>
    <submittedName>
        <fullName evidence="1">Uncharacterized protein</fullName>
    </submittedName>
</protein>